<dbReference type="EMBL" id="BMEY01000028">
    <property type="protein sequence ID" value="GGA91145.1"/>
    <property type="molecule type" value="Genomic_DNA"/>
</dbReference>
<keyword evidence="1" id="KW-0472">Membrane</keyword>
<sequence length="179" mass="20319">MKRKNKGFLIVYFIAFLTFFYVSIAPVLPPSPIKIPDAVSAKVMEYFPQGWGFFSKDPRESYFYVIDLESEELGAHWPNMTLKNWAGLKRFGRSQGIEMGRIFAQVGDQAMTECELTPVECLKNEENVIHVTNDSPSPTIKGDIGIVVQESVPWAWAKKVDKEDMPSKIVRLNVDVQSN</sequence>
<dbReference type="RefSeq" id="WP_188386168.1">
    <property type="nucleotide sequence ID" value="NZ_BMEY01000028.1"/>
</dbReference>
<dbReference type="InterPro" id="IPR023902">
    <property type="entry name" value="Sporulation_SdpA"/>
</dbReference>
<dbReference type="Pfam" id="PF17418">
    <property type="entry name" value="SdpA"/>
    <property type="match status" value="1"/>
</dbReference>
<keyword evidence="1" id="KW-1133">Transmembrane helix</keyword>
<proteinExistence type="predicted"/>
<gene>
    <name evidence="2" type="primary">yitP</name>
    <name evidence="2" type="ORF">GCM10008025_37080</name>
</gene>
<dbReference type="NCBIfam" id="TIGR04034">
    <property type="entry name" value="export_SdpA"/>
    <property type="match status" value="1"/>
</dbReference>
<feature type="transmembrane region" description="Helical" evidence="1">
    <location>
        <begin position="7"/>
        <end position="28"/>
    </location>
</feature>
<protein>
    <recommendedName>
        <fullName evidence="4">SdpA family antimicrobial peptide system protein</fullName>
    </recommendedName>
</protein>
<keyword evidence="1" id="KW-0812">Transmembrane</keyword>
<evidence type="ECO:0008006" key="4">
    <source>
        <dbReference type="Google" id="ProtNLM"/>
    </source>
</evidence>
<reference evidence="2" key="2">
    <citation type="submission" date="2020-09" db="EMBL/GenBank/DDBJ databases">
        <authorList>
            <person name="Sun Q."/>
            <person name="Zhou Y."/>
        </authorList>
    </citation>
    <scope>NUCLEOTIDE SEQUENCE</scope>
    <source>
        <strain evidence="2">CGMCC 1.12408</strain>
    </source>
</reference>
<dbReference type="AlphaFoldDB" id="A0A916S9W9"/>
<reference evidence="2" key="1">
    <citation type="journal article" date="2014" name="Int. J. Syst. Evol. Microbiol.">
        <title>Complete genome sequence of Corynebacterium casei LMG S-19264T (=DSM 44701T), isolated from a smear-ripened cheese.</title>
        <authorList>
            <consortium name="US DOE Joint Genome Institute (JGI-PGF)"/>
            <person name="Walter F."/>
            <person name="Albersmeier A."/>
            <person name="Kalinowski J."/>
            <person name="Ruckert C."/>
        </authorList>
    </citation>
    <scope>NUCLEOTIDE SEQUENCE</scope>
    <source>
        <strain evidence="2">CGMCC 1.12408</strain>
    </source>
</reference>
<comment type="caution">
    <text evidence="2">The sequence shown here is derived from an EMBL/GenBank/DDBJ whole genome shotgun (WGS) entry which is preliminary data.</text>
</comment>
<evidence type="ECO:0000313" key="2">
    <source>
        <dbReference type="EMBL" id="GGA91145.1"/>
    </source>
</evidence>
<keyword evidence="3" id="KW-1185">Reference proteome</keyword>
<accession>A0A916S9W9</accession>
<evidence type="ECO:0000313" key="3">
    <source>
        <dbReference type="Proteomes" id="UP000613512"/>
    </source>
</evidence>
<dbReference type="Proteomes" id="UP000613512">
    <property type="component" value="Unassembled WGS sequence"/>
</dbReference>
<evidence type="ECO:0000256" key="1">
    <source>
        <dbReference type="SAM" id="Phobius"/>
    </source>
</evidence>
<name>A0A916S9W9_9BACI</name>
<organism evidence="2 3">
    <name type="scientific">Ornithinibacillus halotolerans</name>
    <dbReference type="NCBI Taxonomy" id="1274357"/>
    <lineage>
        <taxon>Bacteria</taxon>
        <taxon>Bacillati</taxon>
        <taxon>Bacillota</taxon>
        <taxon>Bacilli</taxon>
        <taxon>Bacillales</taxon>
        <taxon>Bacillaceae</taxon>
        <taxon>Ornithinibacillus</taxon>
    </lineage>
</organism>